<organism evidence="1">
    <name type="scientific">Siphoviridae sp. ctbvd11</name>
    <dbReference type="NCBI Taxonomy" id="2825567"/>
    <lineage>
        <taxon>Viruses</taxon>
        <taxon>Duplodnaviria</taxon>
        <taxon>Heunggongvirae</taxon>
        <taxon>Uroviricota</taxon>
        <taxon>Caudoviricetes</taxon>
    </lineage>
</organism>
<sequence>MFHLIALGLLYRKVLLKKVGEFVKILLVKCYHTLQDRKRSFVAKLLYHIVRHLRNALFGNVPEILGEHRSDKRIDHRLNHRFYIGLQRIVAAYQSHAADGSLERLEHRQVHQIASRYLRDGRACPFGHHRCQDLRVLVIHIVSSFYPKIRLLVTSASTPHLTNIARWNHQLGNTRE</sequence>
<name>A0A8S5QCT3_9CAUD</name>
<evidence type="ECO:0000313" key="1">
    <source>
        <dbReference type="EMBL" id="DAE17102.1"/>
    </source>
</evidence>
<protein>
    <submittedName>
        <fullName evidence="1">Uncharacterized protein</fullName>
    </submittedName>
</protein>
<reference evidence="1" key="1">
    <citation type="journal article" date="2021" name="Proc. Natl. Acad. Sci. U.S.A.">
        <title>A Catalog of Tens of Thousands of Viruses from Human Metagenomes Reveals Hidden Associations with Chronic Diseases.</title>
        <authorList>
            <person name="Tisza M.J."/>
            <person name="Buck C.B."/>
        </authorList>
    </citation>
    <scope>NUCLEOTIDE SEQUENCE</scope>
    <source>
        <strain evidence="1">Ctbvd11</strain>
    </source>
</reference>
<accession>A0A8S5QCT3</accession>
<dbReference type="EMBL" id="BK015636">
    <property type="protein sequence ID" value="DAE17102.1"/>
    <property type="molecule type" value="Genomic_DNA"/>
</dbReference>
<proteinExistence type="predicted"/>